<dbReference type="Proteomes" id="UP000053617">
    <property type="component" value="Unassembled WGS sequence"/>
</dbReference>
<proteinExistence type="predicted"/>
<evidence type="ECO:0000313" key="3">
    <source>
        <dbReference type="EMBL" id="KIX03036.1"/>
    </source>
</evidence>
<dbReference type="OrthoDB" id="2426273at2759"/>
<dbReference type="PANTHER" id="PTHR39596:SF2">
    <property type="entry name" value="HET DOMAIN PROTEIN (AFU_ORTHOLOGUE AFUA_1G17550)-RELATED"/>
    <property type="match status" value="1"/>
</dbReference>
<dbReference type="PANTHER" id="PTHR39596">
    <property type="match status" value="1"/>
</dbReference>
<dbReference type="GeneID" id="25294657"/>
<dbReference type="HOGENOM" id="CLU_009388_3_0_1"/>
<feature type="domain" description="Heterokaryon incompatibility" evidence="2">
    <location>
        <begin position="352"/>
        <end position="450"/>
    </location>
</feature>
<reference evidence="3 4" key="1">
    <citation type="submission" date="2015-01" db="EMBL/GenBank/DDBJ databases">
        <title>The Genome Sequence of Rhinocladiella mackenzie CBS 650.93.</title>
        <authorList>
            <consortium name="The Broad Institute Genomics Platform"/>
            <person name="Cuomo C."/>
            <person name="de Hoog S."/>
            <person name="Gorbushina A."/>
            <person name="Stielow B."/>
            <person name="Teixiera M."/>
            <person name="Abouelleil A."/>
            <person name="Chapman S.B."/>
            <person name="Priest M."/>
            <person name="Young S.K."/>
            <person name="Wortman J."/>
            <person name="Nusbaum C."/>
            <person name="Birren B."/>
        </authorList>
    </citation>
    <scope>NUCLEOTIDE SEQUENCE [LARGE SCALE GENOMIC DNA]</scope>
    <source>
        <strain evidence="3 4">CBS 650.93</strain>
    </source>
</reference>
<evidence type="ECO:0000259" key="2">
    <source>
        <dbReference type="Pfam" id="PF06985"/>
    </source>
</evidence>
<dbReference type="RefSeq" id="XP_013270172.1">
    <property type="nucleotide sequence ID" value="XM_013414718.1"/>
</dbReference>
<dbReference type="AlphaFoldDB" id="A0A0D2IID6"/>
<sequence>MDHIPTPEHPFRVVRVPWLGGGPRFINHREYDLEPSQESLARIRRNSEKLLEEDCESKDSAGVAALLQEWLFFDLLKSIFQICGITFIKSDFVRYTSKLVKRPKKKAFVTTRTLGKRLQQWYDKEKHQPVSIKLDHEKRIRYNFTIVSEVIQLFNRKLRSAGSTDQATYLRNCLPGEVELSIVVLLASIQYFHTIIYDPRRRLKVPQCPWLSLLMVEEGWCAGQITKLWRRHDNVLTMYYIKLLGPPTVKKDHSRCSMKRCAANDVLDDTYVTAHRPLDISFMHAHIPKMITKRMSCKCGGHLGPDMEKLNAIIRDGNIPVISVSCARNLPNGKWDDSLDLQVVAYEPNTPYVAISHVWSDGLGNPKENTLFICQLKALRTQLQHMITVNPEYFDEMFPEGLRMRAARHLERIYFWIDTLCVPVKSRETRKMAIRDMRAVYEKATAVLVKDAELIAQGDRYAPVEELMSRVCVSPWCGRLWTLQEASLNDRVFVQLLHNDVVPLDDLNEPTRSLVLLSDELLEAESLEIPESHSAFRYTEDKIDVATKFMACPSAILSMNVLPPSLMLNPVSIQTKAELLLQILTEVRSRETSKASDEAICLATLLNEGSEAVLRENDADRRWTAFLSIIGDVISPTILFANFPKMTLTGYRWAPRTFLKSVDGSELSRAVNADGFDRGMHNLGEESDSDSDEPAGRTRDTTPSVQISDLGLMASFSGFTFRPLSNPLSPEFRFSEDSGETTYCCISEYAHEHFGACFDGSPLLPEDSWNAVKPGPNSQISIVLEGRFSDSCAPVRGALLTNCCNKFNIWYGTYVCLVLIIRVMRGHTLPDYDWMKENRFRSPNKSQWELVLDTKYGAQQQWCVG</sequence>
<evidence type="ECO:0000256" key="1">
    <source>
        <dbReference type="SAM" id="MobiDB-lite"/>
    </source>
</evidence>
<dbReference type="Pfam" id="PF06985">
    <property type="entry name" value="HET"/>
    <property type="match status" value="1"/>
</dbReference>
<name>A0A0D2IID6_9EURO</name>
<protein>
    <recommendedName>
        <fullName evidence="2">Heterokaryon incompatibility domain-containing protein</fullName>
    </recommendedName>
</protein>
<feature type="region of interest" description="Disordered" evidence="1">
    <location>
        <begin position="676"/>
        <end position="703"/>
    </location>
</feature>
<evidence type="ECO:0000313" key="4">
    <source>
        <dbReference type="Proteomes" id="UP000053617"/>
    </source>
</evidence>
<dbReference type="InterPro" id="IPR010730">
    <property type="entry name" value="HET"/>
</dbReference>
<dbReference type="STRING" id="1442369.A0A0D2IID6"/>
<dbReference type="VEuPathDB" id="FungiDB:Z518_06586"/>
<keyword evidence="4" id="KW-1185">Reference proteome</keyword>
<organism evidence="3 4">
    <name type="scientific">Rhinocladiella mackenziei CBS 650.93</name>
    <dbReference type="NCBI Taxonomy" id="1442369"/>
    <lineage>
        <taxon>Eukaryota</taxon>
        <taxon>Fungi</taxon>
        <taxon>Dikarya</taxon>
        <taxon>Ascomycota</taxon>
        <taxon>Pezizomycotina</taxon>
        <taxon>Eurotiomycetes</taxon>
        <taxon>Chaetothyriomycetidae</taxon>
        <taxon>Chaetothyriales</taxon>
        <taxon>Herpotrichiellaceae</taxon>
        <taxon>Rhinocladiella</taxon>
    </lineage>
</organism>
<gene>
    <name evidence="3" type="ORF">Z518_06586</name>
</gene>
<accession>A0A0D2IID6</accession>
<dbReference type="EMBL" id="KN847479">
    <property type="protein sequence ID" value="KIX03036.1"/>
    <property type="molecule type" value="Genomic_DNA"/>
</dbReference>